<accession>A0AAP0PCE8</accession>
<evidence type="ECO:0000313" key="2">
    <source>
        <dbReference type="Proteomes" id="UP001419268"/>
    </source>
</evidence>
<proteinExistence type="predicted"/>
<name>A0AAP0PCE8_9MAGN</name>
<organism evidence="1 2">
    <name type="scientific">Stephania cephalantha</name>
    <dbReference type="NCBI Taxonomy" id="152367"/>
    <lineage>
        <taxon>Eukaryota</taxon>
        <taxon>Viridiplantae</taxon>
        <taxon>Streptophyta</taxon>
        <taxon>Embryophyta</taxon>
        <taxon>Tracheophyta</taxon>
        <taxon>Spermatophyta</taxon>
        <taxon>Magnoliopsida</taxon>
        <taxon>Ranunculales</taxon>
        <taxon>Menispermaceae</taxon>
        <taxon>Menispermoideae</taxon>
        <taxon>Cissampelideae</taxon>
        <taxon>Stephania</taxon>
    </lineage>
</organism>
<dbReference type="EMBL" id="JBBNAG010000004">
    <property type="protein sequence ID" value="KAK9139012.1"/>
    <property type="molecule type" value="Genomic_DNA"/>
</dbReference>
<evidence type="ECO:0000313" key="1">
    <source>
        <dbReference type="EMBL" id="KAK9139012.1"/>
    </source>
</evidence>
<sequence length="74" mass="8769">MWLLEHVNPRFPLVVEVETDFLNDENGETIEELDEYLSEGEEGEGIVLQAQYPWEGTFRDYEYEELLGRVFNIL</sequence>
<dbReference type="Proteomes" id="UP001419268">
    <property type="component" value="Unassembled WGS sequence"/>
</dbReference>
<gene>
    <name evidence="1" type="ORF">Scep_008693</name>
</gene>
<reference evidence="1 2" key="1">
    <citation type="submission" date="2024-01" db="EMBL/GenBank/DDBJ databases">
        <title>Genome assemblies of Stephania.</title>
        <authorList>
            <person name="Yang L."/>
        </authorList>
    </citation>
    <scope>NUCLEOTIDE SEQUENCE [LARGE SCALE GENOMIC DNA]</scope>
    <source>
        <strain evidence="1">JXDWG</strain>
        <tissue evidence="1">Leaf</tissue>
    </source>
</reference>
<keyword evidence="2" id="KW-1185">Reference proteome</keyword>
<comment type="caution">
    <text evidence="1">The sequence shown here is derived from an EMBL/GenBank/DDBJ whole genome shotgun (WGS) entry which is preliminary data.</text>
</comment>
<dbReference type="AlphaFoldDB" id="A0AAP0PCE8"/>
<protein>
    <submittedName>
        <fullName evidence="1">Uncharacterized protein</fullName>
    </submittedName>
</protein>